<evidence type="ECO:0000313" key="2">
    <source>
        <dbReference type="EMBL" id="VBB17678.1"/>
    </source>
</evidence>
<dbReference type="GO" id="GO:0003844">
    <property type="term" value="F:1,4-alpha-glucan branching enzyme activity"/>
    <property type="evidence" value="ECO:0007669"/>
    <property type="project" value="InterPro"/>
</dbReference>
<keyword evidence="3" id="KW-1185">Reference proteome</keyword>
<gene>
    <name evidence="2" type="ORF">YASMINEVIRUS_141</name>
</gene>
<dbReference type="EMBL" id="UPSH01000001">
    <property type="protein sequence ID" value="VBB17678.1"/>
    <property type="molecule type" value="Genomic_DNA"/>
</dbReference>
<dbReference type="PIRSF" id="PIRSF000463">
    <property type="entry name" value="GlgB"/>
    <property type="match status" value="1"/>
</dbReference>
<dbReference type="InterPro" id="IPR037439">
    <property type="entry name" value="Branching_enzy"/>
</dbReference>
<organism evidence="2 3">
    <name type="scientific">Yasminevirus sp. GU-2018</name>
    <dbReference type="NCBI Taxonomy" id="2420051"/>
    <lineage>
        <taxon>Viruses</taxon>
        <taxon>Varidnaviria</taxon>
        <taxon>Bamfordvirae</taxon>
        <taxon>Nucleocytoviricota</taxon>
        <taxon>Megaviricetes</taxon>
        <taxon>Imitervirales</taxon>
        <taxon>Mimiviridae</taxon>
        <taxon>Klosneuvirinae</taxon>
        <taxon>Yasminevirus</taxon>
        <taxon>Yasminevirus saudimassiliense</taxon>
    </lineage>
</organism>
<accession>A0A5K0U6Y4</accession>
<evidence type="ECO:0000313" key="3">
    <source>
        <dbReference type="Proteomes" id="UP000594342"/>
    </source>
</evidence>
<feature type="domain" description="Glycosyl hydrolase family 13 catalytic" evidence="1">
    <location>
        <begin position="27"/>
        <end position="407"/>
    </location>
</feature>
<dbReference type="InterPro" id="IPR006047">
    <property type="entry name" value="GH13_cat_dom"/>
</dbReference>
<comment type="caution">
    <text evidence="2">The sequence shown here is derived from an EMBL/GenBank/DDBJ whole genome shotgun (WGS) entry which is preliminary data.</text>
</comment>
<proteinExistence type="predicted"/>
<dbReference type="PANTHER" id="PTHR43651">
    <property type="entry name" value="1,4-ALPHA-GLUCAN-BRANCHING ENZYME"/>
    <property type="match status" value="1"/>
</dbReference>
<protein>
    <submittedName>
        <fullName evidence="2">1,4-alpha-glucan-branching protein</fullName>
    </submittedName>
</protein>
<dbReference type="InterPro" id="IPR017853">
    <property type="entry name" value="GH"/>
</dbReference>
<sequence length="514" mass="59604">VYEKTQNYEWVYARPHKPDRVRIYECHVGICTEQEKCSSYNDFIKKIPYIAETGYNVIQLMGIMGHSYYASFGYLVTNYFAVSSRFGPRSDFKRLVDTAHKYGLQVIIDLVHSHASADDVRGIARFDGTVHQYFHTKQHKTWTSMMFNYGIPEVQKFLLSNAAWFVKEYNVDGYRMDAVTTILYGDTLADCRNYEDYYTYANKDALMYLKMVNDVVKFTNPDSIMIAEEASGIPLLVYETQRGGIGFDYRLHMGSSDMWVNKVSNERSYTVGSMIHELTNVRNEEKVITYLECHDNSIVGSKPVIMWLLNDLLYTQMAWCQPNFTVDCGIDQLNIFRALTIMTAKGGYLTFMGNEFGHPEWLTFHSEVNNTYKYCRRQWNLLFRNTDTMTNLNTDLKYRLMYIFEKRLLCLDKDYGVLNKNIDDVVIDDNRMTVCIKRGDILGFFNLNCNDVEVSYSAHGAKNIKILLDNHDAVGRHGCLVQLNNNTVRVKLFRYSCVVCLVSYTTYYDGATVI</sequence>
<dbReference type="GO" id="GO:0005978">
    <property type="term" value="P:glycogen biosynthetic process"/>
    <property type="evidence" value="ECO:0007669"/>
    <property type="project" value="InterPro"/>
</dbReference>
<reference evidence="2 3" key="1">
    <citation type="submission" date="2018-10" db="EMBL/GenBank/DDBJ databases">
        <authorList>
            <consortium name="IHU Genomes"/>
        </authorList>
    </citation>
    <scope>NUCLEOTIDE SEQUENCE [LARGE SCALE GENOMIC DNA]</scope>
    <source>
        <strain evidence="2 3">A1</strain>
    </source>
</reference>
<dbReference type="PANTHER" id="PTHR43651:SF3">
    <property type="entry name" value="1,4-ALPHA-GLUCAN-BRANCHING ENZYME"/>
    <property type="match status" value="1"/>
</dbReference>
<evidence type="ECO:0000259" key="1">
    <source>
        <dbReference type="SMART" id="SM00642"/>
    </source>
</evidence>
<dbReference type="Gene3D" id="3.20.20.80">
    <property type="entry name" value="Glycosidases"/>
    <property type="match status" value="1"/>
</dbReference>
<dbReference type="Proteomes" id="UP000594342">
    <property type="component" value="Unassembled WGS sequence"/>
</dbReference>
<feature type="non-terminal residue" evidence="2">
    <location>
        <position position="1"/>
    </location>
</feature>
<dbReference type="SMART" id="SM00642">
    <property type="entry name" value="Aamy"/>
    <property type="match status" value="1"/>
</dbReference>
<name>A0A5K0U6Y4_9VIRU</name>
<dbReference type="Pfam" id="PF00128">
    <property type="entry name" value="Alpha-amylase"/>
    <property type="match status" value="2"/>
</dbReference>
<dbReference type="SUPFAM" id="SSF51445">
    <property type="entry name" value="(Trans)glycosidases"/>
    <property type="match status" value="1"/>
</dbReference>